<keyword evidence="5" id="KW-0598">Phosphotransferase system</keyword>
<evidence type="ECO:0000256" key="8">
    <source>
        <dbReference type="ARBA" id="ARBA00023136"/>
    </source>
</evidence>
<comment type="subcellular location">
    <subcellularLocation>
        <location evidence="1">Cell membrane</location>
        <topology evidence="1">Multi-pass membrane protein</topology>
    </subcellularLocation>
</comment>
<dbReference type="PANTHER" id="PTHR32502:SF5">
    <property type="entry name" value="N-ACETYLGALACTOSAMINE PERMEASE IID COMPONENT-RELATED"/>
    <property type="match status" value="1"/>
</dbReference>
<dbReference type="Proteomes" id="UP000641206">
    <property type="component" value="Unassembled WGS sequence"/>
</dbReference>
<dbReference type="RefSeq" id="WP_188734049.1">
    <property type="nucleotide sequence ID" value="NZ_BMLW01000004.1"/>
</dbReference>
<keyword evidence="8 9" id="KW-0472">Membrane</keyword>
<evidence type="ECO:0000313" key="10">
    <source>
        <dbReference type="EMBL" id="GGP10200.1"/>
    </source>
</evidence>
<dbReference type="InterPro" id="IPR050303">
    <property type="entry name" value="GatZ_KbaZ_carbometab"/>
</dbReference>
<accession>A0ABQ2NSF3</accession>
<evidence type="ECO:0000256" key="3">
    <source>
        <dbReference type="ARBA" id="ARBA00022475"/>
    </source>
</evidence>
<evidence type="ECO:0000256" key="4">
    <source>
        <dbReference type="ARBA" id="ARBA00022597"/>
    </source>
</evidence>
<keyword evidence="3" id="KW-1003">Cell membrane</keyword>
<evidence type="ECO:0000256" key="7">
    <source>
        <dbReference type="ARBA" id="ARBA00022989"/>
    </source>
</evidence>
<keyword evidence="7 9" id="KW-1133">Transmembrane helix</keyword>
<evidence type="ECO:0000313" key="11">
    <source>
        <dbReference type="Proteomes" id="UP000641206"/>
    </source>
</evidence>
<evidence type="ECO:0000256" key="5">
    <source>
        <dbReference type="ARBA" id="ARBA00022683"/>
    </source>
</evidence>
<gene>
    <name evidence="10" type="ORF">GCM10011346_17350</name>
</gene>
<feature type="transmembrane region" description="Helical" evidence="9">
    <location>
        <begin position="242"/>
        <end position="259"/>
    </location>
</feature>
<keyword evidence="11" id="KW-1185">Reference proteome</keyword>
<feature type="transmembrane region" description="Helical" evidence="9">
    <location>
        <begin position="266"/>
        <end position="285"/>
    </location>
</feature>
<feature type="transmembrane region" description="Helical" evidence="9">
    <location>
        <begin position="191"/>
        <end position="215"/>
    </location>
</feature>
<keyword evidence="4" id="KW-0762">Sugar transport</keyword>
<evidence type="ECO:0000256" key="1">
    <source>
        <dbReference type="ARBA" id="ARBA00004651"/>
    </source>
</evidence>
<evidence type="ECO:0000256" key="9">
    <source>
        <dbReference type="SAM" id="Phobius"/>
    </source>
</evidence>
<comment type="caution">
    <text evidence="10">The sequence shown here is derived from an EMBL/GenBank/DDBJ whole genome shotgun (WGS) entry which is preliminary data.</text>
</comment>
<keyword evidence="6 9" id="KW-0812">Transmembrane</keyword>
<protein>
    <submittedName>
        <fullName evidence="10">PTS fructose transporter subunit IID</fullName>
    </submittedName>
</protein>
<feature type="transmembrane region" description="Helical" evidence="9">
    <location>
        <begin position="137"/>
        <end position="170"/>
    </location>
</feature>
<evidence type="ECO:0000256" key="6">
    <source>
        <dbReference type="ARBA" id="ARBA00022692"/>
    </source>
</evidence>
<reference evidence="11" key="1">
    <citation type="journal article" date="2019" name="Int. J. Syst. Evol. Microbiol.">
        <title>The Global Catalogue of Microorganisms (GCM) 10K type strain sequencing project: providing services to taxonomists for standard genome sequencing and annotation.</title>
        <authorList>
            <consortium name="The Broad Institute Genomics Platform"/>
            <consortium name="The Broad Institute Genome Sequencing Center for Infectious Disease"/>
            <person name="Wu L."/>
            <person name="Ma J."/>
        </authorList>
    </citation>
    <scope>NUCLEOTIDE SEQUENCE [LARGE SCALE GENOMIC DNA]</scope>
    <source>
        <strain evidence="11">CGMCC 1.7693</strain>
    </source>
</reference>
<dbReference type="EMBL" id="BMLW01000004">
    <property type="protein sequence ID" value="GGP10200.1"/>
    <property type="molecule type" value="Genomic_DNA"/>
</dbReference>
<organism evidence="10 11">
    <name type="scientific">Oceanobacillus neutriphilus</name>
    <dbReference type="NCBI Taxonomy" id="531815"/>
    <lineage>
        <taxon>Bacteria</taxon>
        <taxon>Bacillati</taxon>
        <taxon>Bacillota</taxon>
        <taxon>Bacilli</taxon>
        <taxon>Bacillales</taxon>
        <taxon>Bacillaceae</taxon>
        <taxon>Oceanobacillus</taxon>
    </lineage>
</organism>
<proteinExistence type="predicted"/>
<evidence type="ECO:0000256" key="2">
    <source>
        <dbReference type="ARBA" id="ARBA00022448"/>
    </source>
</evidence>
<dbReference type="Pfam" id="PF03613">
    <property type="entry name" value="EIID-AGA"/>
    <property type="match status" value="1"/>
</dbReference>
<dbReference type="InterPro" id="IPR004704">
    <property type="entry name" value="PTS_IID_man"/>
</dbReference>
<keyword evidence="2" id="KW-0813">Transport</keyword>
<dbReference type="PROSITE" id="PS51108">
    <property type="entry name" value="PTS_EIID"/>
    <property type="match status" value="1"/>
</dbReference>
<sequence>MVSKTTKSQDVEEKDQSKLSNKELKKVYTRWIMGVEVSNSYERLQALSFCNSLAKTLKKIYKDDDQGLKEALERNIQFYNSEGIFGSIIVGATLSMEEEKSKGNPVEGEVITGFKTGLMGPIAGIGDTLVHGTIKPIILGIAASLALSGVFLGGLVPFLYPILTILMGYWFLKTGYSLGRESVMKMMKSGLINKVIKSASVLGLFMMGALSSTYIKVKTPLEFSLSGGEGEPIVIQDILDQILAGMLPLVAVFGIYFYFKLKGQYYNRLIIWIIVISLITGYFGILESS</sequence>
<name>A0ABQ2NSF3_9BACI</name>
<dbReference type="PANTHER" id="PTHR32502">
    <property type="entry name" value="N-ACETYLGALACTOSAMINE PERMEASE II COMPONENT-RELATED"/>
    <property type="match status" value="1"/>
</dbReference>